<comment type="caution">
    <text evidence="4">The sequence shown here is derived from an EMBL/GenBank/DDBJ whole genome shotgun (WGS) entry which is preliminary data.</text>
</comment>
<proteinExistence type="predicted"/>
<dbReference type="InterPro" id="IPR054722">
    <property type="entry name" value="PolX-like_BBD"/>
</dbReference>
<dbReference type="InterPro" id="IPR036397">
    <property type="entry name" value="RNaseH_sf"/>
</dbReference>
<name>A0A6L2JB99_TANCI</name>
<dbReference type="PANTHER" id="PTHR42648:SF32">
    <property type="entry name" value="RIBONUCLEASE H-LIKE DOMAIN, GAG-PRE-INTEGRASE DOMAIN PROTEIN-RELATED"/>
    <property type="match status" value="1"/>
</dbReference>
<dbReference type="Gene3D" id="3.30.420.10">
    <property type="entry name" value="Ribonuclease H-like superfamily/Ribonuclease H"/>
    <property type="match status" value="1"/>
</dbReference>
<dbReference type="GO" id="GO:0003676">
    <property type="term" value="F:nucleic acid binding"/>
    <property type="evidence" value="ECO:0007669"/>
    <property type="project" value="InterPro"/>
</dbReference>
<dbReference type="SUPFAM" id="SSF53098">
    <property type="entry name" value="Ribonuclease H-like"/>
    <property type="match status" value="1"/>
</dbReference>
<dbReference type="PROSITE" id="PS50994">
    <property type="entry name" value="INTEGRASE"/>
    <property type="match status" value="1"/>
</dbReference>
<dbReference type="AlphaFoldDB" id="A0A6L2JB99"/>
<feature type="domain" description="Integrase catalytic" evidence="3">
    <location>
        <begin position="385"/>
        <end position="569"/>
    </location>
</feature>
<keyword evidence="2" id="KW-0175">Coiled coil</keyword>
<keyword evidence="1" id="KW-0378">Hydrolase</keyword>
<dbReference type="Pfam" id="PF22936">
    <property type="entry name" value="Pol_BBD"/>
    <property type="match status" value="1"/>
</dbReference>
<dbReference type="GO" id="GO:0008233">
    <property type="term" value="F:peptidase activity"/>
    <property type="evidence" value="ECO:0007669"/>
    <property type="project" value="UniProtKB-KW"/>
</dbReference>
<dbReference type="InterPro" id="IPR012337">
    <property type="entry name" value="RNaseH-like_sf"/>
</dbReference>
<evidence type="ECO:0000259" key="3">
    <source>
        <dbReference type="PROSITE" id="PS50994"/>
    </source>
</evidence>
<dbReference type="InterPro" id="IPR039537">
    <property type="entry name" value="Retrotran_Ty1/copia-like"/>
</dbReference>
<sequence>MLEVKARSTLMMGIPNEHQLKFNSVKYSKSLLKTIEKRFGGNDATKKTQKNLLKQQYENFIASSSESLDQTFDRLQKLRNKLNLDSMSMDDLYNNLKVYEPEVKGVSSSSTNTQNIAFVSSSSNNNTNSSNEAINTPFGVITVGTQVNAANSTNIDNLSDVIICAFFASQSNNSQLVNEDLEKIHPDDLEEMDLKWQMAMLTMRAKRFLKNTGRKLNLNGNEIVAFDKTQVECYNFHKNGHFAKECYKDGLKSVEERLEFFKTNESIYSEDIKKLKFEIHCNEITIRELRKKLKTVQREKDGIQLTIEKLKNASKSLNKLTDSQIVDNCKKGLGYNVVPPPHTSLFMPPKIDLSYIGLEEFTSEPAIETLNAKTSEDVPKVVKKDNGAPIIKDWKSDDEDESGNPQIDLQEKGVIDSGCSRHMKGNMSYLTDYEEINRGYVAFGGNPKSGKITGKVDHKVKVIRCDNGTEFKNRDMNQFCEMKGIMRQYSVARTPQQNGVAKRRNKTLIEAARTILADSKIPTTFWVEVVSTSCYVQNRVLVVKPYNKTTYALFHEGGRYPYDLSKPLPLQVPPGRTTIPVEFFFNKDLEYVKIGNTKKKYASSLSKPKAAQYELEGLKEMISNLWSSIEVGYDLNASLKIHHWGLKRQQFYRIRHAVTSLHTVYSKMKILSIIRISNDKHFGYGYLKEIVVRRVDQKEYVFKEADFLKLKLHHLKGDEQNDLVTALHFLFDESFLRRG</sequence>
<evidence type="ECO:0000256" key="2">
    <source>
        <dbReference type="SAM" id="Coils"/>
    </source>
</evidence>
<feature type="coiled-coil region" evidence="2">
    <location>
        <begin position="279"/>
        <end position="313"/>
    </location>
</feature>
<evidence type="ECO:0000313" key="4">
    <source>
        <dbReference type="EMBL" id="GEU33797.1"/>
    </source>
</evidence>
<gene>
    <name evidence="4" type="ORF">Tci_005775</name>
</gene>
<dbReference type="PANTHER" id="PTHR42648">
    <property type="entry name" value="TRANSPOSASE, PUTATIVE-RELATED"/>
    <property type="match status" value="1"/>
</dbReference>
<organism evidence="4">
    <name type="scientific">Tanacetum cinerariifolium</name>
    <name type="common">Dalmatian daisy</name>
    <name type="synonym">Chrysanthemum cinerariifolium</name>
    <dbReference type="NCBI Taxonomy" id="118510"/>
    <lineage>
        <taxon>Eukaryota</taxon>
        <taxon>Viridiplantae</taxon>
        <taxon>Streptophyta</taxon>
        <taxon>Embryophyta</taxon>
        <taxon>Tracheophyta</taxon>
        <taxon>Spermatophyta</taxon>
        <taxon>Magnoliopsida</taxon>
        <taxon>eudicotyledons</taxon>
        <taxon>Gunneridae</taxon>
        <taxon>Pentapetalae</taxon>
        <taxon>asterids</taxon>
        <taxon>campanulids</taxon>
        <taxon>Asterales</taxon>
        <taxon>Asteraceae</taxon>
        <taxon>Asteroideae</taxon>
        <taxon>Anthemideae</taxon>
        <taxon>Anthemidinae</taxon>
        <taxon>Tanacetum</taxon>
    </lineage>
</organism>
<dbReference type="GO" id="GO:0006508">
    <property type="term" value="P:proteolysis"/>
    <property type="evidence" value="ECO:0007669"/>
    <property type="project" value="UniProtKB-KW"/>
</dbReference>
<dbReference type="InterPro" id="IPR001584">
    <property type="entry name" value="Integrase_cat-core"/>
</dbReference>
<protein>
    <submittedName>
        <fullName evidence="4">Ribonuclease H-like domain-containing protein</fullName>
    </submittedName>
</protein>
<reference evidence="4" key="1">
    <citation type="journal article" date="2019" name="Sci. Rep.">
        <title>Draft genome of Tanacetum cinerariifolium, the natural source of mosquito coil.</title>
        <authorList>
            <person name="Yamashiro T."/>
            <person name="Shiraishi A."/>
            <person name="Satake H."/>
            <person name="Nakayama K."/>
        </authorList>
    </citation>
    <scope>NUCLEOTIDE SEQUENCE</scope>
</reference>
<keyword evidence="1" id="KW-0645">Protease</keyword>
<dbReference type="EMBL" id="BKCJ010000505">
    <property type="protein sequence ID" value="GEU33797.1"/>
    <property type="molecule type" value="Genomic_DNA"/>
</dbReference>
<dbReference type="GO" id="GO:0015074">
    <property type="term" value="P:DNA integration"/>
    <property type="evidence" value="ECO:0007669"/>
    <property type="project" value="InterPro"/>
</dbReference>
<accession>A0A6L2JB99</accession>
<evidence type="ECO:0000256" key="1">
    <source>
        <dbReference type="ARBA" id="ARBA00022670"/>
    </source>
</evidence>